<keyword evidence="7" id="KW-1185">Reference proteome</keyword>
<evidence type="ECO:0000256" key="2">
    <source>
        <dbReference type="ARBA" id="ARBA00023043"/>
    </source>
</evidence>
<proteinExistence type="predicted"/>
<reference evidence="6" key="1">
    <citation type="submission" date="2018-03" db="EMBL/GenBank/DDBJ databases">
        <authorList>
            <person name="Guldener U."/>
        </authorList>
    </citation>
    <scope>NUCLEOTIDE SEQUENCE</scope>
</reference>
<organism evidence="6 7">
    <name type="scientific">Fusarium torulosum</name>
    <dbReference type="NCBI Taxonomy" id="33205"/>
    <lineage>
        <taxon>Eukaryota</taxon>
        <taxon>Fungi</taxon>
        <taxon>Dikarya</taxon>
        <taxon>Ascomycota</taxon>
        <taxon>Pezizomycotina</taxon>
        <taxon>Sordariomycetes</taxon>
        <taxon>Hypocreomycetidae</taxon>
        <taxon>Hypocreales</taxon>
        <taxon>Nectriaceae</taxon>
        <taxon>Fusarium</taxon>
    </lineage>
</organism>
<evidence type="ECO:0000256" key="4">
    <source>
        <dbReference type="SAM" id="MobiDB-lite"/>
    </source>
</evidence>
<dbReference type="Gene3D" id="1.25.40.20">
    <property type="entry name" value="Ankyrin repeat-containing domain"/>
    <property type="match status" value="3"/>
</dbReference>
<dbReference type="InterPro" id="IPR002110">
    <property type="entry name" value="Ankyrin_rpt"/>
</dbReference>
<dbReference type="PANTHER" id="PTHR24161:SF124">
    <property type="entry name" value="TRANSIENT RECEPTOR POTENTIAL CHANNEL PYREXIA"/>
    <property type="match status" value="1"/>
</dbReference>
<comment type="caution">
    <text evidence="6">The sequence shown here is derived from an EMBL/GenBank/DDBJ whole genome shotgun (WGS) entry which is preliminary data.</text>
</comment>
<feature type="repeat" description="ANK" evidence="3">
    <location>
        <begin position="236"/>
        <end position="262"/>
    </location>
</feature>
<name>A0AAE8M054_9HYPO</name>
<feature type="region of interest" description="Disordered" evidence="4">
    <location>
        <begin position="184"/>
        <end position="207"/>
    </location>
</feature>
<dbReference type="PROSITE" id="PS50088">
    <property type="entry name" value="ANK_REPEAT"/>
    <property type="match status" value="4"/>
</dbReference>
<gene>
    <name evidence="6" type="ORF">FTOL_01523</name>
</gene>
<keyword evidence="5" id="KW-0472">Membrane</keyword>
<evidence type="ECO:0000256" key="5">
    <source>
        <dbReference type="SAM" id="Phobius"/>
    </source>
</evidence>
<keyword evidence="2 3" id="KW-0040">ANK repeat</keyword>
<evidence type="ECO:0000256" key="3">
    <source>
        <dbReference type="PROSITE-ProRule" id="PRU00023"/>
    </source>
</evidence>
<dbReference type="EMBL" id="ONZP01000046">
    <property type="protein sequence ID" value="SPJ71795.1"/>
    <property type="molecule type" value="Genomic_DNA"/>
</dbReference>
<feature type="repeat" description="ANK" evidence="3">
    <location>
        <begin position="152"/>
        <end position="185"/>
    </location>
</feature>
<dbReference type="AlphaFoldDB" id="A0AAE8M054"/>
<evidence type="ECO:0008006" key="8">
    <source>
        <dbReference type="Google" id="ProtNLM"/>
    </source>
</evidence>
<keyword evidence="5" id="KW-1133">Transmembrane helix</keyword>
<sequence>MLFWAIENGDRPFTRPSIYDKGVSIATPKKSFLSLLLERKELDVNQEDSEGRSALFLAIKAGNQTAVEELLKREDIKVNTFDKDHRTPLSLAAEICDHSIVQTLLDHPDVDVWSVDKNGRTPLFWSIGNGEVESMELLLARGNQAINSTDNGGRTPLSWAAEKGSLETVKFLLDYVGVDTDKKDNGGRTPLSWAAENNSQRPRPRKGIYHSLQDDVHIVELLAKTEGVDNNSKDNNDRTPLSWATRKGNKEVMKKLIEKDTDTLHILVSTPPEQPERVKLLIDAGYDPCQLDPSGRTPLHHAVLAQSIELAKLLISHGPASINKKDDDGITPLSLAVTESPVMAKMLVEKGAVTDDIQPSTWFNGNKDCVGSIEFTRVSMAEAHRSTALAISIRRLTWMTFVFLPVMLASTSMVLEPLRNERRRIERQP</sequence>
<feature type="repeat" description="ANK" evidence="3">
    <location>
        <begin position="118"/>
        <end position="150"/>
    </location>
</feature>
<evidence type="ECO:0000256" key="1">
    <source>
        <dbReference type="ARBA" id="ARBA00022737"/>
    </source>
</evidence>
<evidence type="ECO:0000313" key="7">
    <source>
        <dbReference type="Proteomes" id="UP001187734"/>
    </source>
</evidence>
<feature type="transmembrane region" description="Helical" evidence="5">
    <location>
        <begin position="396"/>
        <end position="415"/>
    </location>
</feature>
<feature type="repeat" description="ANK" evidence="3">
    <location>
        <begin position="294"/>
        <end position="318"/>
    </location>
</feature>
<dbReference type="Proteomes" id="UP001187734">
    <property type="component" value="Unassembled WGS sequence"/>
</dbReference>
<dbReference type="Pfam" id="PF12796">
    <property type="entry name" value="Ank_2"/>
    <property type="match status" value="3"/>
</dbReference>
<dbReference type="InterPro" id="IPR036770">
    <property type="entry name" value="Ankyrin_rpt-contain_sf"/>
</dbReference>
<accession>A0AAE8M054</accession>
<dbReference type="SUPFAM" id="SSF48403">
    <property type="entry name" value="Ankyrin repeat"/>
    <property type="match status" value="1"/>
</dbReference>
<dbReference type="PROSITE" id="PS50297">
    <property type="entry name" value="ANK_REP_REGION"/>
    <property type="match status" value="4"/>
</dbReference>
<dbReference type="SMART" id="SM00248">
    <property type="entry name" value="ANK"/>
    <property type="match status" value="8"/>
</dbReference>
<dbReference type="PANTHER" id="PTHR24161">
    <property type="entry name" value="ANK_REP_REGION DOMAIN-CONTAINING PROTEIN-RELATED"/>
    <property type="match status" value="1"/>
</dbReference>
<keyword evidence="1" id="KW-0677">Repeat</keyword>
<protein>
    <recommendedName>
        <fullName evidence="8">Ankyrin repeat protein</fullName>
    </recommendedName>
</protein>
<keyword evidence="5" id="KW-0812">Transmembrane</keyword>
<evidence type="ECO:0000313" key="6">
    <source>
        <dbReference type="EMBL" id="SPJ71795.1"/>
    </source>
</evidence>